<protein>
    <submittedName>
        <fullName evidence="2">Uncharacterized protein</fullName>
    </submittedName>
</protein>
<reference evidence="2" key="2">
    <citation type="submission" date="2021-01" db="EMBL/GenBank/DDBJ databases">
        <authorList>
            <person name="Schikora-Tamarit M.A."/>
        </authorList>
    </citation>
    <scope>NUCLEOTIDE SEQUENCE</scope>
    <source>
        <strain evidence="2">CBS2887</strain>
    </source>
</reference>
<accession>A0A9P8TBH6</accession>
<evidence type="ECO:0000313" key="2">
    <source>
        <dbReference type="EMBL" id="KAH3672171.1"/>
    </source>
</evidence>
<comment type="caution">
    <text evidence="2">The sequence shown here is derived from an EMBL/GenBank/DDBJ whole genome shotgun (WGS) entry which is preliminary data.</text>
</comment>
<sequence>MAPPTDRKSSASKTKTHQGHTPRRCSDAAQWKTSPMSPVALPFPSNSSSSESESEGMDISSIIDCLLSFLLFNVSLLMEEDKVKASLLSSKLALRFKESMVSSSEWIKYSPTLDFLLSSDQSVSTVSFL</sequence>
<keyword evidence="3" id="KW-1185">Reference proteome</keyword>
<name>A0A9P8TBH6_WICPI</name>
<dbReference type="AlphaFoldDB" id="A0A9P8TBH6"/>
<proteinExistence type="predicted"/>
<feature type="compositionally biased region" description="Basic residues" evidence="1">
    <location>
        <begin position="14"/>
        <end position="23"/>
    </location>
</feature>
<gene>
    <name evidence="2" type="ORF">WICPIJ_010110</name>
</gene>
<evidence type="ECO:0000313" key="3">
    <source>
        <dbReference type="Proteomes" id="UP000774326"/>
    </source>
</evidence>
<reference evidence="2" key="1">
    <citation type="journal article" date="2021" name="Open Biol.">
        <title>Shared evolutionary footprints suggest mitochondrial oxidative damage underlies multiple complex I losses in fungi.</title>
        <authorList>
            <person name="Schikora-Tamarit M.A."/>
            <person name="Marcet-Houben M."/>
            <person name="Nosek J."/>
            <person name="Gabaldon T."/>
        </authorList>
    </citation>
    <scope>NUCLEOTIDE SEQUENCE</scope>
    <source>
        <strain evidence="2">CBS2887</strain>
    </source>
</reference>
<dbReference type="EMBL" id="JAEUBG010005845">
    <property type="protein sequence ID" value="KAH3672171.1"/>
    <property type="molecule type" value="Genomic_DNA"/>
</dbReference>
<feature type="region of interest" description="Disordered" evidence="1">
    <location>
        <begin position="1"/>
        <end position="54"/>
    </location>
</feature>
<dbReference type="Proteomes" id="UP000774326">
    <property type="component" value="Unassembled WGS sequence"/>
</dbReference>
<evidence type="ECO:0000256" key="1">
    <source>
        <dbReference type="SAM" id="MobiDB-lite"/>
    </source>
</evidence>
<feature type="compositionally biased region" description="Low complexity" evidence="1">
    <location>
        <begin position="45"/>
        <end position="54"/>
    </location>
</feature>
<organism evidence="2 3">
    <name type="scientific">Wickerhamomyces pijperi</name>
    <name type="common">Yeast</name>
    <name type="synonym">Pichia pijperi</name>
    <dbReference type="NCBI Taxonomy" id="599730"/>
    <lineage>
        <taxon>Eukaryota</taxon>
        <taxon>Fungi</taxon>
        <taxon>Dikarya</taxon>
        <taxon>Ascomycota</taxon>
        <taxon>Saccharomycotina</taxon>
        <taxon>Saccharomycetes</taxon>
        <taxon>Phaffomycetales</taxon>
        <taxon>Wickerhamomycetaceae</taxon>
        <taxon>Wickerhamomyces</taxon>
    </lineage>
</organism>